<keyword evidence="2" id="KW-1133">Transmembrane helix</keyword>
<keyword evidence="2" id="KW-0812">Transmembrane</keyword>
<dbReference type="EMBL" id="CACVBS010000035">
    <property type="protein sequence ID" value="CAA7261993.1"/>
    <property type="molecule type" value="Genomic_DNA"/>
</dbReference>
<dbReference type="SUPFAM" id="SSF51445">
    <property type="entry name" value="(Trans)glycosidases"/>
    <property type="match status" value="1"/>
</dbReference>
<dbReference type="PANTHER" id="PTHR36183">
    <property type="entry name" value="BETA-GLUCURONIDASE"/>
    <property type="match status" value="1"/>
</dbReference>
<dbReference type="PANTHER" id="PTHR36183:SF2">
    <property type="entry name" value="BETA-GLUCURONIDASE C-TERMINAL DOMAIN-CONTAINING PROTEIN"/>
    <property type="match status" value="1"/>
</dbReference>
<proteinExistence type="predicted"/>
<evidence type="ECO:0000256" key="1">
    <source>
        <dbReference type="SAM" id="MobiDB-lite"/>
    </source>
</evidence>
<dbReference type="InterPro" id="IPR052974">
    <property type="entry name" value="GH79_Enzymes"/>
</dbReference>
<dbReference type="Pfam" id="PF16862">
    <property type="entry name" value="Glyco_hydro_79C"/>
    <property type="match status" value="1"/>
</dbReference>
<dbReference type="OrthoDB" id="2796951at2759"/>
<feature type="compositionally biased region" description="Polar residues" evidence="1">
    <location>
        <begin position="614"/>
        <end position="624"/>
    </location>
</feature>
<keyword evidence="5" id="KW-1185">Reference proteome</keyword>
<evidence type="ECO:0000313" key="4">
    <source>
        <dbReference type="EMBL" id="CAA7261993.1"/>
    </source>
</evidence>
<reference evidence="4 5" key="1">
    <citation type="submission" date="2020-01" db="EMBL/GenBank/DDBJ databases">
        <authorList>
            <person name="Gupta K D."/>
        </authorList>
    </citation>
    <scope>NUCLEOTIDE SEQUENCE [LARGE SCALE GENOMIC DNA]</scope>
</reference>
<organism evidence="4 5">
    <name type="scientific">Cyclocybe aegerita</name>
    <name type="common">Black poplar mushroom</name>
    <name type="synonym">Agrocybe aegerita</name>
    <dbReference type="NCBI Taxonomy" id="1973307"/>
    <lineage>
        <taxon>Eukaryota</taxon>
        <taxon>Fungi</taxon>
        <taxon>Dikarya</taxon>
        <taxon>Basidiomycota</taxon>
        <taxon>Agaricomycotina</taxon>
        <taxon>Agaricomycetes</taxon>
        <taxon>Agaricomycetidae</taxon>
        <taxon>Agaricales</taxon>
        <taxon>Agaricineae</taxon>
        <taxon>Bolbitiaceae</taxon>
        <taxon>Cyclocybe</taxon>
    </lineage>
</organism>
<dbReference type="AlphaFoldDB" id="A0A8S0WH26"/>
<evidence type="ECO:0000256" key="2">
    <source>
        <dbReference type="SAM" id="Phobius"/>
    </source>
</evidence>
<dbReference type="InterPro" id="IPR017853">
    <property type="entry name" value="GH"/>
</dbReference>
<accession>A0A8S0WH26</accession>
<sequence>MTSTRRGKAPSTSRHSATFAVTFIIQLLAFVQTCTAVTVYYQAGQKPLGSTATDTGVAARYTGAAAYNPTTLNPPPPPGSDALPTQFTVQFSNAVPPGASIPQSGAFFGFSIEMSVANQVLGKNSSFIQVPFLNLMGNLQQRSGRINVRVGGNTQERATLVENTADGRIIEKDLAGITNPTQTPPLVFTPELLQLLRNISNLVNVRWYLGVPFNDTSNFRLAIAERGQQILGDYLIGLQAGNEPDLYVDHGHRPQGYGPYDYFGEFGMLVQAMAGDEHLLNRGLLIGPNVNSGPWSPEMVWDTGFVDAYANNLAYLAVEHYPTDNCYAQYGVGTPRDPQETFPSYLNHTAGQTLIAPYLNSSAYAQTKGKPLLMFETNSASCGGFVGISDSFGAALWGLDYGMQMAYSNFSGALFHIGGQNVYYNPFIPPPTNQSTFRQWTVGPIYYSALVIAEALGPSNTTQVVDMAANNNNIYSPVYGIYEHGNLVRVLLFNYVTDSSGASDLNVELNLSGTQVSGEVQVKYLLASSVSQKGNFTWAGQTFGGMFDSDGRPIGTESLQTVSCTSQSCTIHVPAPGAALVFLYPSSRSDTAGGPSQTFSTSARTNTHNTATVDPSVLATSNGHSGMDKKLGSTSEGSVSSAETRYRIFIGSVLVLVLSVVAGWALILGPT</sequence>
<evidence type="ECO:0000259" key="3">
    <source>
        <dbReference type="Pfam" id="PF16862"/>
    </source>
</evidence>
<keyword evidence="2" id="KW-0472">Membrane</keyword>
<feature type="transmembrane region" description="Helical" evidence="2">
    <location>
        <begin position="648"/>
        <end position="668"/>
    </location>
</feature>
<name>A0A8S0WH26_CYCAE</name>
<evidence type="ECO:0000313" key="5">
    <source>
        <dbReference type="Proteomes" id="UP000467700"/>
    </source>
</evidence>
<dbReference type="Gene3D" id="3.20.20.80">
    <property type="entry name" value="Glycosidases"/>
    <property type="match status" value="1"/>
</dbReference>
<dbReference type="Proteomes" id="UP000467700">
    <property type="component" value="Unassembled WGS sequence"/>
</dbReference>
<feature type="domain" description="Beta-glucuronidase C-terminal" evidence="3">
    <location>
        <begin position="479"/>
        <end position="580"/>
    </location>
</feature>
<gene>
    <name evidence="4" type="ORF">AAE3_LOCUS4602</name>
</gene>
<protein>
    <recommendedName>
        <fullName evidence="3">Beta-glucuronidase C-terminal domain-containing protein</fullName>
    </recommendedName>
</protein>
<feature type="region of interest" description="Disordered" evidence="1">
    <location>
        <begin position="614"/>
        <end position="637"/>
    </location>
</feature>
<dbReference type="InterPro" id="IPR031728">
    <property type="entry name" value="GlcAase_C"/>
</dbReference>
<comment type="caution">
    <text evidence="4">The sequence shown here is derived from an EMBL/GenBank/DDBJ whole genome shotgun (WGS) entry which is preliminary data.</text>
</comment>